<evidence type="ECO:0000313" key="2">
    <source>
        <dbReference type="EMBL" id="KAG5631993.1"/>
    </source>
</evidence>
<dbReference type="AlphaFoldDB" id="A0A9J6B5N9"/>
<organism evidence="2 3">
    <name type="scientific">Solanum commersonii</name>
    <name type="common">Commerson's wild potato</name>
    <name type="synonym">Commerson's nightshade</name>
    <dbReference type="NCBI Taxonomy" id="4109"/>
    <lineage>
        <taxon>Eukaryota</taxon>
        <taxon>Viridiplantae</taxon>
        <taxon>Streptophyta</taxon>
        <taxon>Embryophyta</taxon>
        <taxon>Tracheophyta</taxon>
        <taxon>Spermatophyta</taxon>
        <taxon>Magnoliopsida</taxon>
        <taxon>eudicotyledons</taxon>
        <taxon>Gunneridae</taxon>
        <taxon>Pentapetalae</taxon>
        <taxon>asterids</taxon>
        <taxon>lamiids</taxon>
        <taxon>Solanales</taxon>
        <taxon>Solanaceae</taxon>
        <taxon>Solanoideae</taxon>
        <taxon>Solaneae</taxon>
        <taxon>Solanum</taxon>
    </lineage>
</organism>
<sequence>MHVNSYIIREGNKLSQSVNSTNTNYGRKGKKIEPSGGDKRNVENNGRRKSSLGNCESFMNQTYNEKLFDDDDITEEESDPDVVIIAEEDHEEESDLDVIIIAELDPMFDAIDEVVSSTSSMCRKYDTYKELADTTSYYELEFKSSTDALQKNRKKILEEFEFPKFIIDLTNILMIIINSIHLKRRDTFVSKKHFL</sequence>
<name>A0A9J6B5N9_SOLCO</name>
<keyword evidence="3" id="KW-1185">Reference proteome</keyword>
<dbReference type="Proteomes" id="UP000824120">
    <property type="component" value="Chromosome 1"/>
</dbReference>
<feature type="region of interest" description="Disordered" evidence="1">
    <location>
        <begin position="14"/>
        <end position="54"/>
    </location>
</feature>
<feature type="compositionally biased region" description="Polar residues" evidence="1">
    <location>
        <begin position="14"/>
        <end position="25"/>
    </location>
</feature>
<protein>
    <submittedName>
        <fullName evidence="2">Uncharacterized protein</fullName>
    </submittedName>
</protein>
<evidence type="ECO:0000256" key="1">
    <source>
        <dbReference type="SAM" id="MobiDB-lite"/>
    </source>
</evidence>
<comment type="caution">
    <text evidence="2">The sequence shown here is derived from an EMBL/GenBank/DDBJ whole genome shotgun (WGS) entry which is preliminary data.</text>
</comment>
<gene>
    <name evidence="2" type="ORF">H5410_003710</name>
</gene>
<feature type="compositionally biased region" description="Basic and acidic residues" evidence="1">
    <location>
        <begin position="31"/>
        <end position="46"/>
    </location>
</feature>
<dbReference type="EMBL" id="JACXVP010000001">
    <property type="protein sequence ID" value="KAG5631993.1"/>
    <property type="molecule type" value="Genomic_DNA"/>
</dbReference>
<reference evidence="2 3" key="1">
    <citation type="submission" date="2020-09" db="EMBL/GenBank/DDBJ databases">
        <title>De no assembly of potato wild relative species, Solanum commersonii.</title>
        <authorList>
            <person name="Cho K."/>
        </authorList>
    </citation>
    <scope>NUCLEOTIDE SEQUENCE [LARGE SCALE GENOMIC DNA]</scope>
    <source>
        <strain evidence="2">LZ3.2</strain>
        <tissue evidence="2">Leaf</tissue>
    </source>
</reference>
<evidence type="ECO:0000313" key="3">
    <source>
        <dbReference type="Proteomes" id="UP000824120"/>
    </source>
</evidence>
<accession>A0A9J6B5N9</accession>
<proteinExistence type="predicted"/>